<evidence type="ECO:0000259" key="2">
    <source>
        <dbReference type="Pfam" id="PF12804"/>
    </source>
</evidence>
<dbReference type="GO" id="GO:0016779">
    <property type="term" value="F:nucleotidyltransferase activity"/>
    <property type="evidence" value="ECO:0007669"/>
    <property type="project" value="TreeGrafter"/>
</dbReference>
<dbReference type="InterPro" id="IPR025877">
    <property type="entry name" value="MobA-like_NTP_Trfase"/>
</dbReference>
<dbReference type="AlphaFoldDB" id="A0A939QEX1"/>
<dbReference type="RefSeq" id="WP_208240181.1">
    <property type="nucleotide sequence ID" value="NZ_BAAAQU010000002.1"/>
</dbReference>
<name>A0A939QEX1_9MICO</name>
<comment type="caution">
    <text evidence="3">The sequence shown here is derived from an EMBL/GenBank/DDBJ whole genome shotgun (WGS) entry which is preliminary data.</text>
</comment>
<dbReference type="PANTHER" id="PTHR19136:SF81">
    <property type="entry name" value="MOLYBDENUM COFACTOR GUANYLYLTRANSFERASE"/>
    <property type="match status" value="1"/>
</dbReference>
<reference evidence="3" key="1">
    <citation type="submission" date="2021-03" db="EMBL/GenBank/DDBJ databases">
        <title>Leucobacter chromiisoli sp. nov., isolated from chromium-containing soil of chemical plant.</title>
        <authorList>
            <person name="Xu Z."/>
        </authorList>
    </citation>
    <scope>NUCLEOTIDE SEQUENCE</scope>
    <source>
        <strain evidence="3">K 70/01</strain>
    </source>
</reference>
<gene>
    <name evidence="3" type="ORF">J4H85_12780</name>
</gene>
<feature type="domain" description="MobA-like NTP transferase" evidence="2">
    <location>
        <begin position="6"/>
        <end position="165"/>
    </location>
</feature>
<proteinExistence type="predicted"/>
<dbReference type="Pfam" id="PF12804">
    <property type="entry name" value="NTP_transf_3"/>
    <property type="match status" value="1"/>
</dbReference>
<keyword evidence="4" id="KW-1185">Reference proteome</keyword>
<protein>
    <submittedName>
        <fullName evidence="3">NTP transferase domain-containing protein</fullName>
    </submittedName>
</protein>
<evidence type="ECO:0000313" key="3">
    <source>
        <dbReference type="EMBL" id="MBO2990872.1"/>
    </source>
</evidence>
<dbReference type="PANTHER" id="PTHR19136">
    <property type="entry name" value="MOLYBDENUM COFACTOR GUANYLYLTRANSFERASE"/>
    <property type="match status" value="1"/>
</dbReference>
<organism evidence="3 4">
    <name type="scientific">Leucobacter tardus</name>
    <dbReference type="NCBI Taxonomy" id="501483"/>
    <lineage>
        <taxon>Bacteria</taxon>
        <taxon>Bacillati</taxon>
        <taxon>Actinomycetota</taxon>
        <taxon>Actinomycetes</taxon>
        <taxon>Micrococcales</taxon>
        <taxon>Microbacteriaceae</taxon>
        <taxon>Leucobacter</taxon>
    </lineage>
</organism>
<accession>A0A939QEX1</accession>
<dbReference type="InterPro" id="IPR029044">
    <property type="entry name" value="Nucleotide-diphossugar_trans"/>
</dbReference>
<sequence length="200" mass="20879">MIPFDAVILAGGRGSRLGGVAKADLHLGGARLVDRAASAARGIGAERVVIVGPDGAASRGTVLVREDPPFSGPLAAVAAALPELTGEWTLLLSCDLVHPDLVCRRLVRALGALTADDSADGVVLQDDDKRAQWLSGVHRTAALRSAVADLGGDLADRPIRRLFAEGRLRRIDAPTWETADIDSADDLAAARRVTRVDGGR</sequence>
<evidence type="ECO:0000313" key="4">
    <source>
        <dbReference type="Proteomes" id="UP000668403"/>
    </source>
</evidence>
<dbReference type="EMBL" id="JAGFBF010000005">
    <property type="protein sequence ID" value="MBO2990872.1"/>
    <property type="molecule type" value="Genomic_DNA"/>
</dbReference>
<evidence type="ECO:0000256" key="1">
    <source>
        <dbReference type="ARBA" id="ARBA00022679"/>
    </source>
</evidence>
<dbReference type="Gene3D" id="3.90.550.10">
    <property type="entry name" value="Spore Coat Polysaccharide Biosynthesis Protein SpsA, Chain A"/>
    <property type="match status" value="1"/>
</dbReference>
<dbReference type="SUPFAM" id="SSF53448">
    <property type="entry name" value="Nucleotide-diphospho-sugar transferases"/>
    <property type="match status" value="1"/>
</dbReference>
<keyword evidence="1 3" id="KW-0808">Transferase</keyword>
<dbReference type="Proteomes" id="UP000668403">
    <property type="component" value="Unassembled WGS sequence"/>
</dbReference>